<name>A0A2S5T7F6_9BURK</name>
<accession>A0A2S5T7F6</accession>
<evidence type="ECO:0000313" key="2">
    <source>
        <dbReference type="Proteomes" id="UP000239406"/>
    </source>
</evidence>
<keyword evidence="2" id="KW-1185">Reference proteome</keyword>
<evidence type="ECO:0000313" key="1">
    <source>
        <dbReference type="EMBL" id="PPE70935.1"/>
    </source>
</evidence>
<sequence length="69" mass="7386">MVTTMPDAQGVETVLLGKATYDDEADLLTVSTLATPKRLHQTTQGGHGDLQALAKHLLRSLIRDASARS</sequence>
<comment type="caution">
    <text evidence="1">The sequence shown here is derived from an EMBL/GenBank/DDBJ whole genome shotgun (WGS) entry which is preliminary data.</text>
</comment>
<gene>
    <name evidence="1" type="ORF">C1702_05230</name>
</gene>
<dbReference type="AlphaFoldDB" id="A0A2S5T7F6"/>
<reference evidence="1 2" key="1">
    <citation type="submission" date="2018-02" db="EMBL/GenBank/DDBJ databases">
        <title>Reclassifiation of [Polyangium] brachysporum DSM 7029 as Guopingzhaonella breviflexa gen. nov., sp. nov., a member of the family Comamonadaceae.</title>
        <authorList>
            <person name="Tang B."/>
        </authorList>
    </citation>
    <scope>NUCLEOTIDE SEQUENCE [LARGE SCALE GENOMIC DNA]</scope>
    <source>
        <strain evidence="1 2">DSM 15344</strain>
    </source>
</reference>
<protein>
    <submittedName>
        <fullName evidence="1">Uncharacterized protein</fullName>
    </submittedName>
</protein>
<proteinExistence type="predicted"/>
<organism evidence="1 2">
    <name type="scientific">Caldimonas thermodepolymerans</name>
    <dbReference type="NCBI Taxonomy" id="215580"/>
    <lineage>
        <taxon>Bacteria</taxon>
        <taxon>Pseudomonadati</taxon>
        <taxon>Pseudomonadota</taxon>
        <taxon>Betaproteobacteria</taxon>
        <taxon>Burkholderiales</taxon>
        <taxon>Sphaerotilaceae</taxon>
        <taxon>Caldimonas</taxon>
    </lineage>
</organism>
<dbReference type="Proteomes" id="UP000239406">
    <property type="component" value="Unassembled WGS sequence"/>
</dbReference>
<dbReference type="EMBL" id="PSNY01000004">
    <property type="protein sequence ID" value="PPE70935.1"/>
    <property type="molecule type" value="Genomic_DNA"/>
</dbReference>